<feature type="non-terminal residue" evidence="1">
    <location>
        <position position="224"/>
    </location>
</feature>
<dbReference type="RefSeq" id="XP_003018362.1">
    <property type="nucleotide sequence ID" value="XM_003018316.1"/>
</dbReference>
<evidence type="ECO:0000313" key="2">
    <source>
        <dbReference type="Proteomes" id="UP000008383"/>
    </source>
</evidence>
<protein>
    <submittedName>
        <fullName evidence="1">Uncharacterized protein</fullName>
    </submittedName>
</protein>
<accession>D4DKB1</accession>
<reference evidence="2" key="1">
    <citation type="journal article" date="2011" name="Genome Biol.">
        <title>Comparative and functional genomics provide insights into the pathogenicity of dermatophytic fungi.</title>
        <authorList>
            <person name="Burmester A."/>
            <person name="Shelest E."/>
            <person name="Gloeckner G."/>
            <person name="Heddergott C."/>
            <person name="Schindler S."/>
            <person name="Staib P."/>
            <person name="Heidel A."/>
            <person name="Felder M."/>
            <person name="Petzold A."/>
            <person name="Szafranski K."/>
            <person name="Feuermann M."/>
            <person name="Pedruzzi I."/>
            <person name="Priebe S."/>
            <person name="Groth M."/>
            <person name="Winkler R."/>
            <person name="Li W."/>
            <person name="Kniemeyer O."/>
            <person name="Schroeckh V."/>
            <person name="Hertweck C."/>
            <person name="Hube B."/>
            <person name="White T.C."/>
            <person name="Platzer M."/>
            <person name="Guthke R."/>
            <person name="Heitman J."/>
            <person name="Woestemeyer J."/>
            <person name="Zipfel P.F."/>
            <person name="Monod M."/>
            <person name="Brakhage A.A."/>
        </authorList>
    </citation>
    <scope>NUCLEOTIDE SEQUENCE [LARGE SCALE GENOMIC DNA]</scope>
    <source>
        <strain evidence="2">HKI 0517</strain>
    </source>
</reference>
<dbReference type="HOGENOM" id="CLU_1237645_0_0_1"/>
<proteinExistence type="predicted"/>
<dbReference type="AlphaFoldDB" id="D4DKB1"/>
<keyword evidence="2" id="KW-1185">Reference proteome</keyword>
<dbReference type="GeneID" id="9584290"/>
<sequence length="224" mass="25024">MHPVFGYQAYAGSVLYARSGAVCKERCKLKAAQWQMPSRIKLYISTYSLESVQIHIPAFSPQASQNALPTLEAARAKFKSINGDELVNNVFRPFFVDGGMEKRLGLAILHRHFDLNVDERLVDYNGTSLPWPTAHTQEIEEPYASIWSKAADGTFRPTEYRYSQNPEAAAIGPAELNFMEEFDKLLQQHGASDLFGLCLYPGDDFEGSCEITVGRANINLKPAD</sequence>
<gene>
    <name evidence="1" type="ORF">TRV_07632</name>
</gene>
<name>D4DKB1_TRIVH</name>
<dbReference type="EMBL" id="ACYE01000459">
    <property type="protein sequence ID" value="EFE37717.1"/>
    <property type="molecule type" value="Genomic_DNA"/>
</dbReference>
<dbReference type="Proteomes" id="UP000008383">
    <property type="component" value="Unassembled WGS sequence"/>
</dbReference>
<comment type="caution">
    <text evidence="1">The sequence shown here is derived from an EMBL/GenBank/DDBJ whole genome shotgun (WGS) entry which is preliminary data.</text>
</comment>
<evidence type="ECO:0000313" key="1">
    <source>
        <dbReference type="EMBL" id="EFE37717.1"/>
    </source>
</evidence>
<dbReference type="KEGG" id="tve:TRV_07632"/>
<organism evidence="1 2">
    <name type="scientific">Trichophyton verrucosum (strain HKI 0517)</name>
    <dbReference type="NCBI Taxonomy" id="663202"/>
    <lineage>
        <taxon>Eukaryota</taxon>
        <taxon>Fungi</taxon>
        <taxon>Dikarya</taxon>
        <taxon>Ascomycota</taxon>
        <taxon>Pezizomycotina</taxon>
        <taxon>Eurotiomycetes</taxon>
        <taxon>Eurotiomycetidae</taxon>
        <taxon>Onygenales</taxon>
        <taxon>Arthrodermataceae</taxon>
        <taxon>Trichophyton</taxon>
    </lineage>
</organism>